<dbReference type="AlphaFoldDB" id="A0A5E4GH91"/>
<name>A0A5E4GH91_PRUDU</name>
<dbReference type="EMBL" id="CABIKO010000765">
    <property type="protein sequence ID" value="VVA39279.1"/>
    <property type="molecule type" value="Genomic_DNA"/>
</dbReference>
<dbReference type="Proteomes" id="UP000327085">
    <property type="component" value="Unassembled WGS sequence"/>
</dbReference>
<evidence type="ECO:0000313" key="1">
    <source>
        <dbReference type="EMBL" id="VVA39279.1"/>
    </source>
</evidence>
<reference evidence="2" key="1">
    <citation type="journal article" date="2020" name="Plant J.">
        <title>Transposons played a major role in the diversification between the closely related almond and peach genomes: results from the almond genome sequence.</title>
        <authorList>
            <person name="Alioto T."/>
            <person name="Alexiou K.G."/>
            <person name="Bardil A."/>
            <person name="Barteri F."/>
            <person name="Castanera R."/>
            <person name="Cruz F."/>
            <person name="Dhingra A."/>
            <person name="Duval H."/>
            <person name="Fernandez I Marti A."/>
            <person name="Frias L."/>
            <person name="Galan B."/>
            <person name="Garcia J.L."/>
            <person name="Howad W."/>
            <person name="Gomez-Garrido J."/>
            <person name="Gut M."/>
            <person name="Julca I."/>
            <person name="Morata J."/>
            <person name="Puigdomenech P."/>
            <person name="Ribeca P."/>
            <person name="Rubio Cabetas M.J."/>
            <person name="Vlasova A."/>
            <person name="Wirthensohn M."/>
            <person name="Garcia-Mas J."/>
            <person name="Gabaldon T."/>
            <person name="Casacuberta J.M."/>
            <person name="Arus P."/>
        </authorList>
    </citation>
    <scope>NUCLEOTIDE SEQUENCE [LARGE SCALE GENOMIC DNA]</scope>
    <source>
        <strain evidence="2">cv. Texas</strain>
    </source>
</reference>
<evidence type="ECO:0000313" key="2">
    <source>
        <dbReference type="Proteomes" id="UP000327085"/>
    </source>
</evidence>
<dbReference type="InParanoid" id="A0A5E4GH91"/>
<sequence length="120" mass="13133">MSLEIENPSPLVRSEVAGREEASRMAFSELGRYGKTTIGVLMTFLDANGVVLAGFCKSEPDDSDGIGGELASTFTVRTSMNVTVPSVWPGDEQKSPICEWQRMWRISSRPGASFLELWAT</sequence>
<protein>
    <submittedName>
        <fullName evidence="1">Uncharacterized protein</fullName>
    </submittedName>
</protein>
<accession>A0A5E4GH91</accession>
<organism evidence="1 2">
    <name type="scientific">Prunus dulcis</name>
    <name type="common">Almond</name>
    <name type="synonym">Amygdalus dulcis</name>
    <dbReference type="NCBI Taxonomy" id="3755"/>
    <lineage>
        <taxon>Eukaryota</taxon>
        <taxon>Viridiplantae</taxon>
        <taxon>Streptophyta</taxon>
        <taxon>Embryophyta</taxon>
        <taxon>Tracheophyta</taxon>
        <taxon>Spermatophyta</taxon>
        <taxon>Magnoliopsida</taxon>
        <taxon>eudicotyledons</taxon>
        <taxon>Gunneridae</taxon>
        <taxon>Pentapetalae</taxon>
        <taxon>rosids</taxon>
        <taxon>fabids</taxon>
        <taxon>Rosales</taxon>
        <taxon>Rosaceae</taxon>
        <taxon>Amygdaloideae</taxon>
        <taxon>Amygdaleae</taxon>
        <taxon>Prunus</taxon>
    </lineage>
</organism>
<dbReference type="Gramene" id="VVA39279">
    <property type="protein sequence ID" value="VVA39279"/>
    <property type="gene ID" value="Prudul26B007169"/>
</dbReference>
<proteinExistence type="predicted"/>
<gene>
    <name evidence="1" type="ORF">ALMOND_2B007169</name>
</gene>